<name>A0A7R8XFV4_9CRUS</name>
<dbReference type="FunFam" id="1.10.238.180:FF:000001">
    <property type="entry name" value="Stromal interaction molecule 1"/>
    <property type="match status" value="1"/>
</dbReference>
<keyword evidence="8" id="KW-1133">Transmembrane helix</keyword>
<evidence type="ECO:0000313" key="15">
    <source>
        <dbReference type="EMBL" id="CAD7246522.1"/>
    </source>
</evidence>
<feature type="compositionally biased region" description="Polar residues" evidence="13">
    <location>
        <begin position="482"/>
        <end position="507"/>
    </location>
</feature>
<dbReference type="Gene3D" id="1.10.238.180">
    <property type="match status" value="1"/>
</dbReference>
<dbReference type="InterPro" id="IPR032393">
    <property type="entry name" value="SOAR_STIM1/2"/>
</dbReference>
<keyword evidence="10" id="KW-0406">Ion transport</keyword>
<dbReference type="SMART" id="SM00454">
    <property type="entry name" value="SAM"/>
    <property type="match status" value="1"/>
</dbReference>
<keyword evidence="7" id="KW-0106">Calcium</keyword>
<evidence type="ECO:0000256" key="9">
    <source>
        <dbReference type="ARBA" id="ARBA00023054"/>
    </source>
</evidence>
<organism evidence="15">
    <name type="scientific">Darwinula stevensoni</name>
    <dbReference type="NCBI Taxonomy" id="69355"/>
    <lineage>
        <taxon>Eukaryota</taxon>
        <taxon>Metazoa</taxon>
        <taxon>Ecdysozoa</taxon>
        <taxon>Arthropoda</taxon>
        <taxon>Crustacea</taxon>
        <taxon>Oligostraca</taxon>
        <taxon>Ostracoda</taxon>
        <taxon>Podocopa</taxon>
        <taxon>Podocopida</taxon>
        <taxon>Darwinulocopina</taxon>
        <taxon>Darwinuloidea</taxon>
        <taxon>Darwinulidae</taxon>
        <taxon>Darwinula</taxon>
    </lineage>
</organism>
<dbReference type="EMBL" id="LR900675">
    <property type="protein sequence ID" value="CAD7246522.1"/>
    <property type="molecule type" value="Genomic_DNA"/>
</dbReference>
<dbReference type="GO" id="GO:0051049">
    <property type="term" value="P:regulation of transport"/>
    <property type="evidence" value="ECO:0007669"/>
    <property type="project" value="UniProtKB-ARBA"/>
</dbReference>
<feature type="coiled-coil region" evidence="12">
    <location>
        <begin position="235"/>
        <end position="299"/>
    </location>
</feature>
<dbReference type="Gene3D" id="1.20.5.340">
    <property type="match status" value="1"/>
</dbReference>
<dbReference type="Gene3D" id="1.10.287.3550">
    <property type="match status" value="1"/>
</dbReference>
<keyword evidence="16" id="KW-1185">Reference proteome</keyword>
<protein>
    <recommendedName>
        <fullName evidence="14">SAM domain-containing protein</fullName>
    </recommendedName>
</protein>
<dbReference type="Pfam" id="PF16533">
    <property type="entry name" value="SOAR"/>
    <property type="match status" value="1"/>
</dbReference>
<dbReference type="AlphaFoldDB" id="A0A7R8XFV4"/>
<evidence type="ECO:0000259" key="14">
    <source>
        <dbReference type="PROSITE" id="PS50105"/>
    </source>
</evidence>
<feature type="compositionally biased region" description="Polar residues" evidence="13">
    <location>
        <begin position="617"/>
        <end position="629"/>
    </location>
</feature>
<evidence type="ECO:0000256" key="4">
    <source>
        <dbReference type="ARBA" id="ARBA00022692"/>
    </source>
</evidence>
<sequence>MTTVLTPPSHLYLPSDDPCGTSESACRDRQGFEAITALHRQLDDDDDGDVDIAESDEFLREELQYRGGSYERRQQAFHQNDKYISVLDLWESWMHSEVRNWTVEQTVEWLRSFVDLPMYSQHFIENAIDGMSLPILATNARFLSDVMRIKDPIHRQKIALKAMDVVLFGAPKDQQHFWKETILSVLLILALGGYYYAHRENVRAKTHLRKVLKDLESLSHAEETLKAMHAQLIQVPEIQDNDESQEEQRKALEKQIRKEIKAKLSLEGEGEESTLEEQVMRLQMELSVVRRELERAETELQDRCWFAPPQLQHWLQLTYEIELKYFNAKKCAAERQLTAAKDACEKLKKKRTNLVGAFVSTHGRSLDDVDHTIMQARTALVEVTYDLQERTNRWKQVEMLCGCPIMNNPGLPYLEALLRGFGSAHLYQDGVTKANGSQDEDDDNVSVYAPSAVGTGTGIGSNGLTRKTYPTRHRTKMLPSRDSGSSLNSEASCSMGQYSLPHSQTMPSLPYAQGVTQTHSKSSAALNRLKDKGRELSRESTASEGQVSLASNAKDYSCNNDEIKPNCPSKGADGCEPQIQKKRTTQMVKSFSQDVEPTTHNSQHGKSTENDVAMKANSDSALNHASTDSNLDRVEEDGGSDSTSISEDSVKKSGKSSKRGFLFLSKKNKVKT</sequence>
<keyword evidence="11" id="KW-0472">Membrane</keyword>
<gene>
    <name evidence="15" type="ORF">DSTB1V02_LOCUS6371</name>
</gene>
<dbReference type="CDD" id="cd11722">
    <property type="entry name" value="SOAR"/>
    <property type="match status" value="1"/>
</dbReference>
<evidence type="ECO:0000256" key="10">
    <source>
        <dbReference type="ARBA" id="ARBA00023065"/>
    </source>
</evidence>
<evidence type="ECO:0000256" key="12">
    <source>
        <dbReference type="SAM" id="Coils"/>
    </source>
</evidence>
<evidence type="ECO:0000256" key="5">
    <source>
        <dbReference type="ARBA" id="ARBA00022723"/>
    </source>
</evidence>
<feature type="region of interest" description="Disordered" evidence="13">
    <location>
        <begin position="457"/>
        <end position="523"/>
    </location>
</feature>
<keyword evidence="9 12" id="KW-0175">Coiled coil</keyword>
<dbReference type="GO" id="GO:0005246">
    <property type="term" value="F:calcium channel regulator activity"/>
    <property type="evidence" value="ECO:0007669"/>
    <property type="project" value="InterPro"/>
</dbReference>
<dbReference type="FunFam" id="1.10.287.3550:FF:000002">
    <property type="entry name" value="Stromal interaction molecule homolog"/>
    <property type="match status" value="1"/>
</dbReference>
<dbReference type="GO" id="GO:0005886">
    <property type="term" value="C:plasma membrane"/>
    <property type="evidence" value="ECO:0007669"/>
    <property type="project" value="TreeGrafter"/>
</dbReference>
<keyword evidence="2" id="KW-0813">Transport</keyword>
<feature type="domain" description="SAM" evidence="14">
    <location>
        <begin position="101"/>
        <end position="158"/>
    </location>
</feature>
<feature type="compositionally biased region" description="Polar residues" evidence="13">
    <location>
        <begin position="514"/>
        <end position="523"/>
    </location>
</feature>
<dbReference type="PROSITE" id="PS50105">
    <property type="entry name" value="SAM_DOMAIN"/>
    <property type="match status" value="1"/>
</dbReference>
<evidence type="ECO:0000256" key="3">
    <source>
        <dbReference type="ARBA" id="ARBA00022568"/>
    </source>
</evidence>
<comment type="subcellular location">
    <subcellularLocation>
        <location evidence="1">Membrane</location>
        <topology evidence="1">Single-pass type I membrane protein</topology>
    </subcellularLocation>
</comment>
<evidence type="ECO:0000256" key="1">
    <source>
        <dbReference type="ARBA" id="ARBA00004479"/>
    </source>
</evidence>
<dbReference type="EMBL" id="CAJPEV010001158">
    <property type="protein sequence ID" value="CAG0891078.1"/>
    <property type="molecule type" value="Genomic_DNA"/>
</dbReference>
<feature type="compositionally biased region" description="Polar residues" evidence="13">
    <location>
        <begin position="585"/>
        <end position="605"/>
    </location>
</feature>
<dbReference type="Pfam" id="PF25578">
    <property type="entry name" value="EF-hand_STIM1"/>
    <property type="match status" value="1"/>
</dbReference>
<dbReference type="OrthoDB" id="9986177at2759"/>
<evidence type="ECO:0000256" key="6">
    <source>
        <dbReference type="ARBA" id="ARBA00022729"/>
    </source>
</evidence>
<keyword evidence="6" id="KW-0732">Signal</keyword>
<dbReference type="InterPro" id="IPR057835">
    <property type="entry name" value="EF-hand_STIM1/2"/>
</dbReference>
<feature type="region of interest" description="Disordered" evidence="13">
    <location>
        <begin position="556"/>
        <end position="672"/>
    </location>
</feature>
<dbReference type="SUPFAM" id="SSF47769">
    <property type="entry name" value="SAM/Pointed domain"/>
    <property type="match status" value="1"/>
</dbReference>
<dbReference type="Pfam" id="PF07647">
    <property type="entry name" value="SAM_2"/>
    <property type="match status" value="1"/>
</dbReference>
<evidence type="ECO:0000256" key="11">
    <source>
        <dbReference type="ARBA" id="ARBA00023136"/>
    </source>
</evidence>
<dbReference type="Gene3D" id="1.10.150.50">
    <property type="entry name" value="Transcription Factor, Ets-1"/>
    <property type="match status" value="1"/>
</dbReference>
<dbReference type="PANTHER" id="PTHR15136:SF5">
    <property type="entry name" value="STROMAL INTERACTION MOLECULE HOMOLOG"/>
    <property type="match status" value="1"/>
</dbReference>
<reference evidence="15" key="1">
    <citation type="submission" date="2020-11" db="EMBL/GenBank/DDBJ databases">
        <authorList>
            <person name="Tran Van P."/>
        </authorList>
    </citation>
    <scope>NUCLEOTIDE SEQUENCE</scope>
</reference>
<dbReference type="PANTHER" id="PTHR15136">
    <property type="entry name" value="STROMAL INTERACTION MOLECULE HOMOLOG"/>
    <property type="match status" value="1"/>
</dbReference>
<dbReference type="InterPro" id="IPR013761">
    <property type="entry name" value="SAM/pointed_sf"/>
</dbReference>
<dbReference type="InterPro" id="IPR037608">
    <property type="entry name" value="STIM1/2"/>
</dbReference>
<evidence type="ECO:0000256" key="8">
    <source>
        <dbReference type="ARBA" id="ARBA00022989"/>
    </source>
</evidence>
<dbReference type="GO" id="GO:0005783">
    <property type="term" value="C:endoplasmic reticulum"/>
    <property type="evidence" value="ECO:0007669"/>
    <property type="project" value="TreeGrafter"/>
</dbReference>
<dbReference type="GO" id="GO:0005509">
    <property type="term" value="F:calcium ion binding"/>
    <property type="evidence" value="ECO:0007669"/>
    <property type="project" value="TreeGrafter"/>
</dbReference>
<evidence type="ECO:0000313" key="16">
    <source>
        <dbReference type="Proteomes" id="UP000677054"/>
    </source>
</evidence>
<keyword evidence="4" id="KW-0812">Transmembrane</keyword>
<dbReference type="InterPro" id="IPR001660">
    <property type="entry name" value="SAM"/>
</dbReference>
<evidence type="ECO:0000256" key="13">
    <source>
        <dbReference type="SAM" id="MobiDB-lite"/>
    </source>
</evidence>
<proteinExistence type="predicted"/>
<dbReference type="GO" id="GO:0006874">
    <property type="term" value="P:intracellular calcium ion homeostasis"/>
    <property type="evidence" value="ECO:0007669"/>
    <property type="project" value="TreeGrafter"/>
</dbReference>
<evidence type="ECO:0000256" key="2">
    <source>
        <dbReference type="ARBA" id="ARBA00022448"/>
    </source>
</evidence>
<accession>A0A7R8XFV4</accession>
<keyword evidence="3" id="KW-0109">Calcium transport</keyword>
<keyword evidence="5" id="KW-0479">Metal-binding</keyword>
<dbReference type="GO" id="GO:0002115">
    <property type="term" value="P:store-operated calcium entry"/>
    <property type="evidence" value="ECO:0007669"/>
    <property type="project" value="TreeGrafter"/>
</dbReference>
<evidence type="ECO:0000256" key="7">
    <source>
        <dbReference type="ARBA" id="ARBA00022837"/>
    </source>
</evidence>
<dbReference type="Proteomes" id="UP000677054">
    <property type="component" value="Unassembled WGS sequence"/>
</dbReference>